<dbReference type="EC" id="1.4.3.-" evidence="11"/>
<evidence type="ECO:0000256" key="5">
    <source>
        <dbReference type="ARBA" id="ARBA00022772"/>
    </source>
</evidence>
<comment type="PTM">
    <text evidence="10 11">Topaquinone (TPQ) is generated by copper-dependent autoxidation of a specific tyrosyl residue.</text>
</comment>
<feature type="modified residue" description="2',4',5'-topaquinone" evidence="10">
    <location>
        <position position="389"/>
    </location>
</feature>
<accession>A0A3D8RYG6</accession>
<evidence type="ECO:0000256" key="2">
    <source>
        <dbReference type="ARBA" id="ARBA00007983"/>
    </source>
</evidence>
<feature type="domain" description="Copper amine oxidase catalytic" evidence="12">
    <location>
        <begin position="232"/>
        <end position="634"/>
    </location>
</feature>
<keyword evidence="6 11" id="KW-0560">Oxidoreductase</keyword>
<dbReference type="GO" id="GO:0048038">
    <property type="term" value="F:quinone binding"/>
    <property type="evidence" value="ECO:0007669"/>
    <property type="project" value="InterPro"/>
</dbReference>
<dbReference type="GO" id="GO:0008131">
    <property type="term" value="F:primary methylamine oxidase activity"/>
    <property type="evidence" value="ECO:0007669"/>
    <property type="project" value="InterPro"/>
</dbReference>
<gene>
    <name evidence="15" type="ORF">DSM5745_05944</name>
</gene>
<comment type="caution">
    <text evidence="15">The sequence shown here is derived from an EMBL/GenBank/DDBJ whole genome shotgun (WGS) entry which is preliminary data.</text>
</comment>
<keyword evidence="8" id="KW-1015">Disulfide bond</keyword>
<dbReference type="FunFam" id="2.70.98.20:FF:000001">
    <property type="entry name" value="Amine oxidase"/>
    <property type="match status" value="1"/>
</dbReference>
<keyword evidence="7 11" id="KW-0186">Copper</keyword>
<comment type="similarity">
    <text evidence="2 11">Belongs to the copper/topaquinone oxidase family.</text>
</comment>
<dbReference type="STRING" id="1810919.A0A3D8RYG6"/>
<dbReference type="Pfam" id="PF02728">
    <property type="entry name" value="Cu_amine_oxidN3"/>
    <property type="match status" value="1"/>
</dbReference>
<dbReference type="InterPro" id="IPR036460">
    <property type="entry name" value="Cu_amine_oxidase_C_sf"/>
</dbReference>
<evidence type="ECO:0000256" key="7">
    <source>
        <dbReference type="ARBA" id="ARBA00023008"/>
    </source>
</evidence>
<dbReference type="EMBL" id="PVWQ01000006">
    <property type="protein sequence ID" value="RDW79092.1"/>
    <property type="molecule type" value="Genomic_DNA"/>
</dbReference>
<keyword evidence="4 11" id="KW-0479">Metal-binding</keyword>
<dbReference type="Gene3D" id="2.70.98.20">
    <property type="entry name" value="Copper amine oxidase, catalytic domain"/>
    <property type="match status" value="1"/>
</dbReference>
<dbReference type="InterPro" id="IPR015802">
    <property type="entry name" value="Cu_amine_oxidase_N3"/>
</dbReference>
<dbReference type="Gene3D" id="3.10.450.40">
    <property type="match status" value="2"/>
</dbReference>
<comment type="cofactor">
    <cofactor evidence="1">
        <name>Cu cation</name>
        <dbReference type="ChEBI" id="CHEBI:23378"/>
    </cofactor>
</comment>
<proteinExistence type="inferred from homology"/>
<feature type="domain" description="Copper amine oxidase N3-terminal" evidence="14">
    <location>
        <begin position="101"/>
        <end position="192"/>
    </location>
</feature>
<dbReference type="PANTHER" id="PTHR10638">
    <property type="entry name" value="COPPER AMINE OXIDASE"/>
    <property type="match status" value="1"/>
</dbReference>
<comment type="subunit">
    <text evidence="3">Homodimer.</text>
</comment>
<dbReference type="PROSITE" id="PS01164">
    <property type="entry name" value="COPPER_AMINE_OXID_1"/>
    <property type="match status" value="1"/>
</dbReference>
<evidence type="ECO:0000256" key="4">
    <source>
        <dbReference type="ARBA" id="ARBA00022723"/>
    </source>
</evidence>
<name>A0A3D8RYG6_9EURO</name>
<protein>
    <recommendedName>
        <fullName evidence="11">Amine oxidase</fullName>
        <ecNumber evidence="11">1.4.3.-</ecNumber>
    </recommendedName>
</protein>
<dbReference type="InterPro" id="IPR015800">
    <property type="entry name" value="Cu_amine_oxidase_N2"/>
</dbReference>
<evidence type="ECO:0000259" key="13">
    <source>
        <dbReference type="Pfam" id="PF02727"/>
    </source>
</evidence>
<evidence type="ECO:0000256" key="8">
    <source>
        <dbReference type="ARBA" id="ARBA00023157"/>
    </source>
</evidence>
<organism evidence="15 16">
    <name type="scientific">Aspergillus mulundensis</name>
    <dbReference type="NCBI Taxonomy" id="1810919"/>
    <lineage>
        <taxon>Eukaryota</taxon>
        <taxon>Fungi</taxon>
        <taxon>Dikarya</taxon>
        <taxon>Ascomycota</taxon>
        <taxon>Pezizomycotina</taxon>
        <taxon>Eurotiomycetes</taxon>
        <taxon>Eurotiomycetidae</taxon>
        <taxon>Eurotiales</taxon>
        <taxon>Aspergillaceae</taxon>
        <taxon>Aspergillus</taxon>
        <taxon>Aspergillus subgen. Nidulantes</taxon>
    </lineage>
</organism>
<dbReference type="AlphaFoldDB" id="A0A3D8RYG6"/>
<dbReference type="Pfam" id="PF01179">
    <property type="entry name" value="Cu_amine_oxid"/>
    <property type="match status" value="1"/>
</dbReference>
<feature type="domain" description="Copper amine oxidase N2-terminal" evidence="13">
    <location>
        <begin position="2"/>
        <end position="68"/>
    </location>
</feature>
<evidence type="ECO:0000259" key="12">
    <source>
        <dbReference type="Pfam" id="PF01179"/>
    </source>
</evidence>
<dbReference type="SUPFAM" id="SSF54416">
    <property type="entry name" value="Amine oxidase N-terminal region"/>
    <property type="match status" value="2"/>
</dbReference>
<dbReference type="InterPro" id="IPR049948">
    <property type="entry name" value="Cu_Am_ox_TPQ-bd"/>
</dbReference>
<dbReference type="InterPro" id="IPR000269">
    <property type="entry name" value="Cu_amine_oxidase"/>
</dbReference>
<sequence length="672" mass="74871">MHPLNDLTPAEINAARGLVQSLHGSETLIFKAITLDEPRKQEMVAYLVAEMNGQRAVAPPRLAYCVYYLKSSDTLMTTWINLTTHAIARSEPADPTFHGNVDFDEVQQVEDMVMQDPTVLAEIAKLQLPDHLTVVAEAWGFGSDGGIDDRHRQYQVYMFVSETNNLDSNHYARPLNFSPVVDPVRMVVTRIEMLPTGVDDARAEGVTPYKDLGPNEYIPEAQTLREDLKPLTVAQPEGASFTIDGDNVLRWQKWHFRIGFNYREGIVLRDVRYDNQPLFYRMSLSEMTVPYADPRSPYFRKQAFDLGDVGAGLVANDLRLGCDCLGAIAYLDGWISDRKGRPLKKDNAVCIHEQDNGIGWKHTNYRTGRACVVRNRELVIQSILTVSNYEYILAFKFNQAGQIDYEVRATGILSTCAIDENQTVPFGTIVHPGVLATHHQHILSLRLDPALGSYTSGNQLAYTETTPIPHDAAHGNPHGNGYVSGTTTVPVSGGLDLNTERGRIFSIQNPSIRNPVNGLPASYKIHSPPLQKMLAAPDSIHFRRAEFADHEIYVTKYNEDELFSGGKFTNQSQGGTGIKTWVARQDRVEDEDIVVWVQFGINHVPRIEDFPVMPVEILTVSLKPVNFFTRNPAIDVPPSTQERNCSVRVEVGKEVSGGAHGAAACCERKSLL</sequence>
<evidence type="ECO:0000259" key="14">
    <source>
        <dbReference type="Pfam" id="PF02728"/>
    </source>
</evidence>
<dbReference type="InterPro" id="IPR015798">
    <property type="entry name" value="Cu_amine_oxidase_C"/>
</dbReference>
<dbReference type="OrthoDB" id="5379943at2759"/>
<dbReference type="SUPFAM" id="SSF49998">
    <property type="entry name" value="Amine oxidase catalytic domain"/>
    <property type="match status" value="1"/>
</dbReference>
<feature type="active site" description="Schiff-base intermediate with substrate; via topaquinone" evidence="9">
    <location>
        <position position="389"/>
    </location>
</feature>
<reference evidence="15 16" key="1">
    <citation type="journal article" date="2018" name="IMA Fungus">
        <title>IMA Genome-F 9: Draft genome sequence of Annulohypoxylon stygium, Aspergillus mulundensis, Berkeleyomyces basicola (syn. Thielaviopsis basicola), Ceratocystis smalleyi, two Cercospora beticola strains, Coleophoma cylindrospora, Fusarium fracticaudum, Phialophora cf. hyalina, and Morchella septimelata.</title>
        <authorList>
            <person name="Wingfield B.D."/>
            <person name="Bills G.F."/>
            <person name="Dong Y."/>
            <person name="Huang W."/>
            <person name="Nel W.J."/>
            <person name="Swalarsk-Parry B.S."/>
            <person name="Vaghefi N."/>
            <person name="Wilken P.M."/>
            <person name="An Z."/>
            <person name="de Beer Z.W."/>
            <person name="De Vos L."/>
            <person name="Chen L."/>
            <person name="Duong T.A."/>
            <person name="Gao Y."/>
            <person name="Hammerbacher A."/>
            <person name="Kikkert J.R."/>
            <person name="Li Y."/>
            <person name="Li H."/>
            <person name="Li K."/>
            <person name="Li Q."/>
            <person name="Liu X."/>
            <person name="Ma X."/>
            <person name="Naidoo K."/>
            <person name="Pethybridge S.J."/>
            <person name="Sun J."/>
            <person name="Steenkamp E.T."/>
            <person name="van der Nest M.A."/>
            <person name="van Wyk S."/>
            <person name="Wingfield M.J."/>
            <person name="Xiong C."/>
            <person name="Yue Q."/>
            <person name="Zhang X."/>
        </authorList>
    </citation>
    <scope>NUCLEOTIDE SEQUENCE [LARGE SCALE GENOMIC DNA]</scope>
    <source>
        <strain evidence="15 16">DSM 5745</strain>
    </source>
</reference>
<dbReference type="Pfam" id="PF02727">
    <property type="entry name" value="Cu_amine_oxidN2"/>
    <property type="match status" value="1"/>
</dbReference>
<evidence type="ECO:0000256" key="1">
    <source>
        <dbReference type="ARBA" id="ARBA00001935"/>
    </source>
</evidence>
<evidence type="ECO:0000256" key="11">
    <source>
        <dbReference type="RuleBase" id="RU000672"/>
    </source>
</evidence>
<dbReference type="Proteomes" id="UP000256690">
    <property type="component" value="Unassembled WGS sequence"/>
</dbReference>
<comment type="cofactor">
    <cofactor evidence="11">
        <name>Cu cation</name>
        <dbReference type="ChEBI" id="CHEBI:23378"/>
    </cofactor>
    <text evidence="11">Contains 1 topaquinone per subunit.</text>
</comment>
<evidence type="ECO:0000256" key="6">
    <source>
        <dbReference type="ARBA" id="ARBA00023002"/>
    </source>
</evidence>
<dbReference type="GeneID" id="38116314"/>
<dbReference type="GO" id="GO:0005507">
    <property type="term" value="F:copper ion binding"/>
    <property type="evidence" value="ECO:0007669"/>
    <property type="project" value="InterPro"/>
</dbReference>
<feature type="active site" description="Proton acceptor" evidence="9">
    <location>
        <position position="305"/>
    </location>
</feature>
<dbReference type="InterPro" id="IPR016182">
    <property type="entry name" value="Cu_amine_oxidase_N-reg"/>
</dbReference>
<evidence type="ECO:0000256" key="9">
    <source>
        <dbReference type="PIRSR" id="PIRSR600269-50"/>
    </source>
</evidence>
<evidence type="ECO:0000313" key="16">
    <source>
        <dbReference type="Proteomes" id="UP000256690"/>
    </source>
</evidence>
<keyword evidence="16" id="KW-1185">Reference proteome</keyword>
<evidence type="ECO:0000256" key="3">
    <source>
        <dbReference type="ARBA" id="ARBA00011738"/>
    </source>
</evidence>
<dbReference type="GO" id="GO:0009308">
    <property type="term" value="P:amine metabolic process"/>
    <property type="evidence" value="ECO:0007669"/>
    <property type="project" value="UniProtKB-UniRule"/>
</dbReference>
<dbReference type="RefSeq" id="XP_026603792.1">
    <property type="nucleotide sequence ID" value="XM_026747960.1"/>
</dbReference>
<keyword evidence="5 9" id="KW-0801">TPQ</keyword>
<evidence type="ECO:0000313" key="15">
    <source>
        <dbReference type="EMBL" id="RDW79092.1"/>
    </source>
</evidence>
<evidence type="ECO:0000256" key="10">
    <source>
        <dbReference type="PIRSR" id="PIRSR600269-51"/>
    </source>
</evidence>
<dbReference type="PANTHER" id="PTHR10638:SF33">
    <property type="entry name" value="AMINE OXIDASE"/>
    <property type="match status" value="1"/>
</dbReference>